<comment type="domain">
    <text evidence="21">Modular enzyme with four functionally distinct domains. The isolated Hcy-binding domain catalyzes methyl transfer from free methylcobalamin to homocysteine. The Hcy-binding domain in association with the pterin-binding domain catalyzes the methylation of cob(I)alamin by methyltetrahydrofolate and the methylation of homocysteine. The B12-binding domain binds the cofactor. The AdoMet activation domain binds S-adenosyl-L-methionine. Under aerobic conditions cob(I)alamin can be converted to inactive cob(II)alamin. Reductive methylation by S-adenosyl-L-methionine and flavodoxin regenerates methylcobalamin.</text>
</comment>
<feature type="binding site" evidence="22 24">
    <location>
        <position position="241"/>
    </location>
    <ligand>
        <name>Zn(2+)</name>
        <dbReference type="ChEBI" id="CHEBI:29105"/>
    </ligand>
</feature>
<evidence type="ECO:0000256" key="11">
    <source>
        <dbReference type="ARBA" id="ARBA00022679"/>
    </source>
</evidence>
<dbReference type="Pfam" id="PF02310">
    <property type="entry name" value="B12-binding"/>
    <property type="match status" value="1"/>
</dbReference>
<feature type="binding site" evidence="22 24">
    <location>
        <position position="304"/>
    </location>
    <ligand>
        <name>Zn(2+)</name>
        <dbReference type="ChEBI" id="CHEBI:29105"/>
    </ligand>
</feature>
<comment type="cofactor">
    <cofactor evidence="2 21 24">
        <name>Zn(2+)</name>
        <dbReference type="ChEBI" id="CHEBI:29105"/>
    </cofactor>
</comment>
<dbReference type="Pfam" id="PF02574">
    <property type="entry name" value="S-methyl_trans"/>
    <property type="match status" value="1"/>
</dbReference>
<dbReference type="Gene3D" id="3.40.50.280">
    <property type="entry name" value="Cobalamin-binding domain"/>
    <property type="match status" value="1"/>
</dbReference>
<feature type="binding site" evidence="23">
    <location>
        <position position="944"/>
    </location>
    <ligand>
        <name>S-adenosyl-L-methionine</name>
        <dbReference type="ChEBI" id="CHEBI:59789"/>
    </ligand>
</feature>
<dbReference type="InterPro" id="IPR011822">
    <property type="entry name" value="MetH"/>
</dbReference>
<dbReference type="Gene3D" id="3.20.20.20">
    <property type="entry name" value="Dihydropteroate synthase-like"/>
    <property type="match status" value="1"/>
</dbReference>
<sequence>MKTLEELLQERILILDGAMGTMIQRYKLDEADYRGERFADWPCDLKGNNDLLSLTQPQIISDIHKAYLEAGADIIETNTFNSTSISLADYQQEDLVFELNYASARLARNAADALSTLDKPRFVAGVLGPTNRTASLSPDVNNPGFRNVTFDELKETYYEATRALVEGGSDIILIETIFDTLNAKAAAFAVKTYFEDSGNERPVMISGTITDASGRTLSGQTAEAFFNAMRHVNPISIGFNCALGAKQLRQYVEELAGTADCYVNAHPNAGLPNEFGEYDESPEDMAKELGEWAESGFLNIIGGCCGTTPPHIKAIAEAVSQCPPRKKVDNNFVLRLSGLEPLNITDESLFVNVGERTNVTGSARFKRLILEEQYDEALTVARDQVENGAQIIDINMDEGMLDGEKAMVTFLNLIAGEPDISRVPVMIDSSKWPIIEAGLKCIQGKGVVNSISMKEGEAAFIEHARLCRKYGAAIIVMAFDETGQADTQARKVEICTRAYKLLTEEVGFPPEDIIFDPNIFAVATGIEEHNNYGVDFIEATRQIKQTLPHAKVSGGVSNVSFSFRGNNPVREAIHAVFLYHAIKAGMDMGIVNAGQLAIYDDLPDELRERVEDVVLNRRDDATERLLEIANKYKGDGSTAERKEDLEWRSWPVTKRLEHALVKGIDSFVVEDTEACRQQYERPIQVIEGPLMDGMNVVGDLFGEGKMFLPQVVKSARVMKKAVAYLLPYIEAEKAGNADATGAKGKILMATVKGDVHDIGKNIVGVVLQCNNFEVVDLGVMVPAQKILDAAKEHNVDIIGLSGLITPSLDEMAHLAKEMEREGFDIPLLIGGATTSRVHTAVKIEPGYHGTTIYVKDASRAVGVAQNLVSEDNKAPYIEEIKAEYEKVRAMHAGKQRKTEWLTLQHARANKIPLDWDNYTPPVPKTWGITVFDDYSLEELRQYIDWTPFFKTWELAGSYPKILDDEIVGEHARNLFEDAKAMLDQIIDEKWLQAKAVFALFPANQVGDDDIEVYTNEDRNEVLTTLHHLRQQNQKPPGRPNQCLADFVAPKDTGLKDYIGAFAVTAGIGIDEHVKRFEADHDDYHSIMLKALADRLAEAFAERLHERVRKEFWGYASDEALDNNGLIKEQYKGIRPAPGYPACPDHTEKALLWELIDPEANAGISITEHFAMLPTAAVSGWYFSHPESKYFGVGKINRDQVEDYARRKGMTVEEAERWLAPNLGYDPGVSKVAVG</sequence>
<comment type="caution">
    <text evidence="30">The sequence shown here is derived from an EMBL/GenBank/DDBJ whole genome shotgun (WGS) entry which is preliminary data.</text>
</comment>
<feature type="domain" description="B12-binding" evidence="28">
    <location>
        <begin position="743"/>
        <end position="878"/>
    </location>
</feature>
<evidence type="ECO:0000259" key="27">
    <source>
        <dbReference type="PROSITE" id="PS50974"/>
    </source>
</evidence>
<keyword evidence="8 21" id="KW-0489">Methyltransferase</keyword>
<dbReference type="GO" id="GO:0008270">
    <property type="term" value="F:zinc ion binding"/>
    <property type="evidence" value="ECO:0007669"/>
    <property type="project" value="UniProtKB-UniRule"/>
</dbReference>
<dbReference type="Pfam" id="PF00809">
    <property type="entry name" value="Pterin_bind"/>
    <property type="match status" value="1"/>
</dbReference>
<dbReference type="FunFam" id="1.10.1240.10:FF:000001">
    <property type="entry name" value="Methionine synthase"/>
    <property type="match status" value="1"/>
</dbReference>
<dbReference type="InterPro" id="IPR036594">
    <property type="entry name" value="Meth_synthase_dom"/>
</dbReference>
<dbReference type="SUPFAM" id="SSF47644">
    <property type="entry name" value="Methionine synthase domain"/>
    <property type="match status" value="1"/>
</dbReference>
<dbReference type="PROSITE" id="PS50972">
    <property type="entry name" value="PTERIN_BINDING"/>
    <property type="match status" value="1"/>
</dbReference>
<feature type="domain" description="Pterin-binding" evidence="26">
    <location>
        <begin position="350"/>
        <end position="611"/>
    </location>
</feature>
<dbReference type="InterPro" id="IPR050554">
    <property type="entry name" value="Met_Synthase/Corrinoid"/>
</dbReference>
<feature type="binding site" evidence="23">
    <location>
        <position position="857"/>
    </location>
    <ligand>
        <name>methylcob(III)alamin</name>
        <dbReference type="ChEBI" id="CHEBI:28115"/>
    </ligand>
</feature>
<evidence type="ECO:0000256" key="21">
    <source>
        <dbReference type="PIRNR" id="PIRNR000381"/>
    </source>
</evidence>
<dbReference type="GO" id="GO:0008705">
    <property type="term" value="F:methionine synthase activity"/>
    <property type="evidence" value="ECO:0007669"/>
    <property type="project" value="UniProtKB-UniRule"/>
</dbReference>
<evidence type="ECO:0000256" key="1">
    <source>
        <dbReference type="ARBA" id="ARBA00001700"/>
    </source>
</evidence>
<dbReference type="GO" id="GO:0050667">
    <property type="term" value="P:homocysteine metabolic process"/>
    <property type="evidence" value="ECO:0007669"/>
    <property type="project" value="TreeGrafter"/>
</dbReference>
<dbReference type="GO" id="GO:0032259">
    <property type="term" value="P:methylation"/>
    <property type="evidence" value="ECO:0007669"/>
    <property type="project" value="UniProtKB-KW"/>
</dbReference>
<protein>
    <recommendedName>
        <fullName evidence="7 20">Methionine synthase</fullName>
        <ecNumber evidence="6 20">2.1.1.13</ecNumber>
    </recommendedName>
    <alternativeName>
        <fullName evidence="19 21">5-methyltetrahydrofolate--homocysteine methyltransferase</fullName>
    </alternativeName>
</protein>
<dbReference type="Pfam" id="PF02965">
    <property type="entry name" value="Met_synt_B12"/>
    <property type="match status" value="1"/>
</dbReference>
<evidence type="ECO:0000256" key="4">
    <source>
        <dbReference type="ARBA" id="ARBA00005178"/>
    </source>
</evidence>
<feature type="binding site" evidence="23">
    <location>
        <position position="801"/>
    </location>
    <ligand>
        <name>methylcob(III)alamin</name>
        <dbReference type="ChEBI" id="CHEBI:28115"/>
    </ligand>
</feature>
<dbReference type="Gene3D" id="3.20.20.330">
    <property type="entry name" value="Homocysteine-binding-like domain"/>
    <property type="match status" value="1"/>
</dbReference>
<dbReference type="Pfam" id="PF02607">
    <property type="entry name" value="B12-binding_2"/>
    <property type="match status" value="1"/>
</dbReference>
<dbReference type="PROSITE" id="PS51337">
    <property type="entry name" value="B12_BINDING_NTER"/>
    <property type="match status" value="1"/>
</dbReference>
<keyword evidence="17 21" id="KW-0170">Cobalt</keyword>
<comment type="pathway">
    <text evidence="4 21">Amino-acid biosynthesis; L-methionine biosynthesis via de novo pathway; L-methionine from L-homocysteine (MetH route): step 1/1.</text>
</comment>
<evidence type="ECO:0000256" key="6">
    <source>
        <dbReference type="ARBA" id="ARBA00012032"/>
    </source>
</evidence>
<dbReference type="PROSITE" id="PS50974">
    <property type="entry name" value="ADOMET_ACTIVATION"/>
    <property type="match status" value="1"/>
</dbReference>
<dbReference type="RefSeq" id="WP_132972088.1">
    <property type="nucleotide sequence ID" value="NZ_SMFX01000001.1"/>
</dbReference>
<comment type="cofactor">
    <cofactor evidence="3 21 22">
        <name>methylcob(III)alamin</name>
        <dbReference type="ChEBI" id="CHEBI:28115"/>
    </cofactor>
</comment>
<dbReference type="FunFam" id="3.40.50.280:FF:000001">
    <property type="entry name" value="Methionine synthase"/>
    <property type="match status" value="1"/>
</dbReference>
<dbReference type="InterPro" id="IPR003759">
    <property type="entry name" value="Cbl-bd_cap"/>
</dbReference>
<dbReference type="InterPro" id="IPR036589">
    <property type="entry name" value="HCY_dom_sf"/>
</dbReference>
<evidence type="ECO:0000256" key="24">
    <source>
        <dbReference type="PROSITE-ProRule" id="PRU00333"/>
    </source>
</evidence>
<evidence type="ECO:0000256" key="12">
    <source>
        <dbReference type="ARBA" id="ARBA00022691"/>
    </source>
</evidence>
<dbReference type="SMART" id="SM01018">
    <property type="entry name" value="B12-binding_2"/>
    <property type="match status" value="1"/>
</dbReference>
<feature type="domain" description="AdoMet activation" evidence="27">
    <location>
        <begin position="894"/>
        <end position="1227"/>
    </location>
</feature>
<evidence type="ECO:0000256" key="19">
    <source>
        <dbReference type="ARBA" id="ARBA00031040"/>
    </source>
</evidence>
<dbReference type="EC" id="2.1.1.13" evidence="6 20"/>
<evidence type="ECO:0000256" key="8">
    <source>
        <dbReference type="ARBA" id="ARBA00022603"/>
    </source>
</evidence>
<dbReference type="PROSITE" id="PS51332">
    <property type="entry name" value="B12_BINDING"/>
    <property type="match status" value="1"/>
</dbReference>
<dbReference type="InterPro" id="IPR033706">
    <property type="entry name" value="Met_synthase_B12-bd"/>
</dbReference>
<dbReference type="InterPro" id="IPR000489">
    <property type="entry name" value="Pterin-binding_dom"/>
</dbReference>
<evidence type="ECO:0000259" key="26">
    <source>
        <dbReference type="PROSITE" id="PS50972"/>
    </source>
</evidence>
<dbReference type="InterPro" id="IPR006158">
    <property type="entry name" value="Cobalamin-bd"/>
</dbReference>
<dbReference type="InterPro" id="IPR036724">
    <property type="entry name" value="Cobalamin-bd_sf"/>
</dbReference>
<evidence type="ECO:0000256" key="18">
    <source>
        <dbReference type="ARBA" id="ARBA00025552"/>
    </source>
</evidence>
<dbReference type="Gene3D" id="3.10.196.10">
    <property type="entry name" value="Vitamin B12-dependent methionine synthase, activation domain"/>
    <property type="match status" value="1"/>
</dbReference>
<evidence type="ECO:0000256" key="2">
    <source>
        <dbReference type="ARBA" id="ARBA00001947"/>
    </source>
</evidence>
<feature type="binding site" evidence="23">
    <location>
        <position position="1134"/>
    </location>
    <ligand>
        <name>S-adenosyl-L-methionine</name>
        <dbReference type="ChEBI" id="CHEBI:59789"/>
    </ligand>
</feature>
<dbReference type="EMBL" id="SMFX01000001">
    <property type="protein sequence ID" value="TCK18271.1"/>
    <property type="molecule type" value="Genomic_DNA"/>
</dbReference>
<dbReference type="SUPFAM" id="SSF52242">
    <property type="entry name" value="Cobalamin (vitamin B12)-binding domain"/>
    <property type="match status" value="1"/>
</dbReference>
<dbReference type="PROSITE" id="PS50970">
    <property type="entry name" value="HCY"/>
    <property type="match status" value="1"/>
</dbReference>
<dbReference type="SUPFAM" id="SSF56507">
    <property type="entry name" value="Methionine synthase activation domain-like"/>
    <property type="match status" value="1"/>
</dbReference>
<dbReference type="GO" id="GO:0005829">
    <property type="term" value="C:cytosol"/>
    <property type="evidence" value="ECO:0007669"/>
    <property type="project" value="TreeGrafter"/>
</dbReference>
<accession>A0A4R1HCC2</accession>
<dbReference type="Gene3D" id="1.10.1240.10">
    <property type="entry name" value="Methionine synthase domain"/>
    <property type="match status" value="1"/>
</dbReference>
<keyword evidence="15 21" id="KW-0862">Zinc</keyword>
<keyword evidence="14" id="KW-0677">Repeat</keyword>
<evidence type="ECO:0000256" key="23">
    <source>
        <dbReference type="PIRSR" id="PIRSR000381-2"/>
    </source>
</evidence>
<dbReference type="SUPFAM" id="SSF51717">
    <property type="entry name" value="Dihydropteroate synthetase-like"/>
    <property type="match status" value="1"/>
</dbReference>
<dbReference type="FunFam" id="3.20.20.330:FF:000001">
    <property type="entry name" value="Methionine synthase"/>
    <property type="match status" value="1"/>
</dbReference>
<evidence type="ECO:0000259" key="25">
    <source>
        <dbReference type="PROSITE" id="PS50970"/>
    </source>
</evidence>
<comment type="similarity">
    <text evidence="5">Belongs to the vitamin-B12 dependent methionine synthase family.</text>
</comment>
<keyword evidence="9 21" id="KW-0028">Amino-acid biosynthesis</keyword>
<gene>
    <name evidence="30" type="ORF">DFR30_1547</name>
</gene>
<dbReference type="Gene3D" id="1.10.288.10">
    <property type="entry name" value="Cobalamin-dependent Methionine Synthase, domain 2"/>
    <property type="match status" value="1"/>
</dbReference>
<dbReference type="PANTHER" id="PTHR45833:SF1">
    <property type="entry name" value="METHIONINE SYNTHASE"/>
    <property type="match status" value="1"/>
</dbReference>
<evidence type="ECO:0000256" key="17">
    <source>
        <dbReference type="ARBA" id="ARBA00023285"/>
    </source>
</evidence>
<dbReference type="OrthoDB" id="9803687at2"/>
<dbReference type="FunFam" id="3.20.20.20:FF:000002">
    <property type="entry name" value="Methionine synthase"/>
    <property type="match status" value="1"/>
</dbReference>
<evidence type="ECO:0000256" key="13">
    <source>
        <dbReference type="ARBA" id="ARBA00022723"/>
    </source>
</evidence>
<evidence type="ECO:0000259" key="28">
    <source>
        <dbReference type="PROSITE" id="PS51332"/>
    </source>
</evidence>
<comment type="function">
    <text evidence="18 21">Catalyzes the transfer of a methyl group from methyl-cobalamin to homocysteine, yielding enzyme-bound cob(I)alamin and methionine. Subsequently, remethylates the cofactor using methyltetrahydrofolate.</text>
</comment>
<evidence type="ECO:0000256" key="14">
    <source>
        <dbReference type="ARBA" id="ARBA00022737"/>
    </source>
</evidence>
<evidence type="ECO:0000313" key="30">
    <source>
        <dbReference type="EMBL" id="TCK18271.1"/>
    </source>
</evidence>
<proteinExistence type="inferred from homology"/>
<dbReference type="NCBIfam" id="TIGR02082">
    <property type="entry name" value="metH"/>
    <property type="match status" value="1"/>
</dbReference>
<evidence type="ECO:0000313" key="31">
    <source>
        <dbReference type="Proteomes" id="UP000295707"/>
    </source>
</evidence>
<dbReference type="InterPro" id="IPR004223">
    <property type="entry name" value="VitB12-dep_Met_synth_activ_dom"/>
</dbReference>
<evidence type="ECO:0000256" key="15">
    <source>
        <dbReference type="ARBA" id="ARBA00022833"/>
    </source>
</evidence>
<dbReference type="CDD" id="cd02069">
    <property type="entry name" value="methionine_synthase_B12_BD"/>
    <property type="match status" value="1"/>
</dbReference>
<feature type="binding site" evidence="23">
    <location>
        <position position="687"/>
    </location>
    <ligand>
        <name>methylcob(III)alamin</name>
        <dbReference type="ChEBI" id="CHEBI:28115"/>
    </ligand>
</feature>
<dbReference type="PANTHER" id="PTHR45833">
    <property type="entry name" value="METHIONINE SYNTHASE"/>
    <property type="match status" value="1"/>
</dbReference>
<dbReference type="GO" id="GO:0031419">
    <property type="term" value="F:cobalamin binding"/>
    <property type="evidence" value="ECO:0007669"/>
    <property type="project" value="UniProtKB-UniRule"/>
</dbReference>
<evidence type="ECO:0000256" key="16">
    <source>
        <dbReference type="ARBA" id="ARBA00023167"/>
    </source>
</evidence>
<dbReference type="NCBIfam" id="NF007024">
    <property type="entry name" value="PRK09490.1"/>
    <property type="match status" value="1"/>
</dbReference>
<dbReference type="SUPFAM" id="SSF82282">
    <property type="entry name" value="Homocysteine S-methyltransferase"/>
    <property type="match status" value="1"/>
</dbReference>
<dbReference type="FunFam" id="3.10.196.10:FF:000001">
    <property type="entry name" value="Methionine synthase"/>
    <property type="match status" value="1"/>
</dbReference>
<dbReference type="CDD" id="cd00740">
    <property type="entry name" value="MeTr"/>
    <property type="match status" value="1"/>
</dbReference>
<feature type="binding site" description="axial binding residue" evidence="22">
    <location>
        <position position="756"/>
    </location>
    <ligand>
        <name>methylcob(III)alamin</name>
        <dbReference type="ChEBI" id="CHEBI:28115"/>
    </ligand>
    <ligandPart>
        <name>Co</name>
        <dbReference type="ChEBI" id="CHEBI:27638"/>
    </ligandPart>
</feature>
<evidence type="ECO:0000256" key="9">
    <source>
        <dbReference type="ARBA" id="ARBA00022605"/>
    </source>
</evidence>
<evidence type="ECO:0000256" key="10">
    <source>
        <dbReference type="ARBA" id="ARBA00022628"/>
    </source>
</evidence>
<dbReference type="Proteomes" id="UP000295707">
    <property type="component" value="Unassembled WGS sequence"/>
</dbReference>
<keyword evidence="10 21" id="KW-0846">Cobalamin</keyword>
<evidence type="ECO:0000256" key="22">
    <source>
        <dbReference type="PIRSR" id="PIRSR000381-1"/>
    </source>
</evidence>
<dbReference type="InterPro" id="IPR037010">
    <property type="entry name" value="VitB12-dep_Met_synth_activ_sf"/>
</dbReference>
<evidence type="ECO:0000256" key="7">
    <source>
        <dbReference type="ARBA" id="ARBA00013998"/>
    </source>
</evidence>
<reference evidence="30 31" key="1">
    <citation type="submission" date="2019-03" db="EMBL/GenBank/DDBJ databases">
        <title>Genomic Encyclopedia of Type Strains, Phase IV (KMG-IV): sequencing the most valuable type-strain genomes for metagenomic binning, comparative biology and taxonomic classification.</title>
        <authorList>
            <person name="Goeker M."/>
        </authorList>
    </citation>
    <scope>NUCLEOTIDE SEQUENCE [LARGE SCALE GENOMIC DNA]</scope>
    <source>
        <strain evidence="30 31">DSM 19610</strain>
    </source>
</reference>
<dbReference type="UniPathway" id="UPA00051">
    <property type="reaction ID" value="UER00081"/>
</dbReference>
<name>A0A4R1HCC2_9GAMM</name>
<dbReference type="PIRSF" id="PIRSF000381">
    <property type="entry name" value="MetH"/>
    <property type="match status" value="1"/>
</dbReference>
<dbReference type="InterPro" id="IPR011005">
    <property type="entry name" value="Dihydropteroate_synth-like_sf"/>
</dbReference>
<comment type="catalytic activity">
    <reaction evidence="1 21">
        <text>(6S)-5-methyl-5,6,7,8-tetrahydrofolate + L-homocysteine = (6S)-5,6,7,8-tetrahydrofolate + L-methionine</text>
        <dbReference type="Rhea" id="RHEA:11172"/>
        <dbReference type="ChEBI" id="CHEBI:18608"/>
        <dbReference type="ChEBI" id="CHEBI:57453"/>
        <dbReference type="ChEBI" id="CHEBI:57844"/>
        <dbReference type="ChEBI" id="CHEBI:58199"/>
        <dbReference type="EC" id="2.1.1.13"/>
    </reaction>
</comment>
<evidence type="ECO:0000259" key="29">
    <source>
        <dbReference type="PROSITE" id="PS51337"/>
    </source>
</evidence>
<feature type="domain" description="B12-binding N-terminal" evidence="29">
    <location>
        <begin position="643"/>
        <end position="737"/>
    </location>
</feature>
<keyword evidence="31" id="KW-1185">Reference proteome</keyword>
<dbReference type="AlphaFoldDB" id="A0A4R1HCC2"/>
<dbReference type="InterPro" id="IPR003726">
    <property type="entry name" value="HCY_dom"/>
</dbReference>
<evidence type="ECO:0000256" key="5">
    <source>
        <dbReference type="ARBA" id="ARBA00010398"/>
    </source>
</evidence>
<feature type="domain" description="Hcy-binding" evidence="25">
    <location>
        <begin position="1"/>
        <end position="319"/>
    </location>
</feature>
<feature type="binding site" evidence="22 24">
    <location>
        <position position="305"/>
    </location>
    <ligand>
        <name>Zn(2+)</name>
        <dbReference type="ChEBI" id="CHEBI:29105"/>
    </ligand>
</feature>
<keyword evidence="11 21" id="KW-0808">Transferase</keyword>
<feature type="binding site" evidence="23">
    <location>
        <position position="805"/>
    </location>
    <ligand>
        <name>methylcob(III)alamin</name>
        <dbReference type="ChEBI" id="CHEBI:28115"/>
    </ligand>
</feature>
<evidence type="ECO:0000256" key="20">
    <source>
        <dbReference type="NCBIfam" id="TIGR02082"/>
    </source>
</evidence>
<dbReference type="GO" id="GO:0046653">
    <property type="term" value="P:tetrahydrofolate metabolic process"/>
    <property type="evidence" value="ECO:0007669"/>
    <property type="project" value="TreeGrafter"/>
</dbReference>
<keyword evidence="12 21" id="KW-0949">S-adenosyl-L-methionine</keyword>
<evidence type="ECO:0000256" key="3">
    <source>
        <dbReference type="ARBA" id="ARBA00001956"/>
    </source>
</evidence>
<keyword evidence="16 21" id="KW-0486">Methionine biosynthesis</keyword>
<organism evidence="30 31">
    <name type="scientific">Thiogranum longum</name>
    <dbReference type="NCBI Taxonomy" id="1537524"/>
    <lineage>
        <taxon>Bacteria</taxon>
        <taxon>Pseudomonadati</taxon>
        <taxon>Pseudomonadota</taxon>
        <taxon>Gammaproteobacteria</taxon>
        <taxon>Chromatiales</taxon>
        <taxon>Ectothiorhodospiraceae</taxon>
        <taxon>Thiogranum</taxon>
    </lineage>
</organism>
<feature type="binding site" evidence="23">
    <location>
        <begin position="753"/>
        <end position="757"/>
    </location>
    <ligand>
        <name>methylcob(III)alamin</name>
        <dbReference type="ChEBI" id="CHEBI:28115"/>
    </ligand>
</feature>
<feature type="binding site" evidence="23">
    <location>
        <begin position="1189"/>
        <end position="1190"/>
    </location>
    <ligand>
        <name>S-adenosyl-L-methionine</name>
        <dbReference type="ChEBI" id="CHEBI:59789"/>
    </ligand>
</feature>
<keyword evidence="13 21" id="KW-0479">Metal-binding</keyword>